<comment type="caution">
    <text evidence="1">The sequence shown here is derived from an EMBL/GenBank/DDBJ whole genome shotgun (WGS) entry which is preliminary data.</text>
</comment>
<dbReference type="Proteomes" id="UP000521922">
    <property type="component" value="Unassembled WGS sequence"/>
</dbReference>
<evidence type="ECO:0000313" key="1">
    <source>
        <dbReference type="EMBL" id="NYD23578.1"/>
    </source>
</evidence>
<dbReference type="Pfam" id="PF09438">
    <property type="entry name" value="DUF2017"/>
    <property type="match status" value="1"/>
</dbReference>
<organism evidence="1 2">
    <name type="scientific">Kineococcus aurantiacus</name>
    <dbReference type="NCBI Taxonomy" id="37633"/>
    <lineage>
        <taxon>Bacteria</taxon>
        <taxon>Bacillati</taxon>
        <taxon>Actinomycetota</taxon>
        <taxon>Actinomycetes</taxon>
        <taxon>Kineosporiales</taxon>
        <taxon>Kineosporiaceae</taxon>
        <taxon>Kineococcus</taxon>
    </lineage>
</organism>
<protein>
    <recommendedName>
        <fullName evidence="3">DUF2017 domain-containing protein</fullName>
    </recommendedName>
</protein>
<dbReference type="AlphaFoldDB" id="A0A7Y9DN45"/>
<name>A0A7Y9DN45_9ACTN</name>
<reference evidence="1 2" key="1">
    <citation type="submission" date="2020-07" db="EMBL/GenBank/DDBJ databases">
        <title>Sequencing the genomes of 1000 actinobacteria strains.</title>
        <authorList>
            <person name="Klenk H.-P."/>
        </authorList>
    </citation>
    <scope>NUCLEOTIDE SEQUENCE [LARGE SCALE GENOMIC DNA]</scope>
    <source>
        <strain evidence="1 2">DSM 7487</strain>
    </source>
</reference>
<evidence type="ECO:0008006" key="3">
    <source>
        <dbReference type="Google" id="ProtNLM"/>
    </source>
</evidence>
<sequence length="197" mass="21493">MATFRKGRHGLFSLTLHASEADLLASLAREVVELLEVPEPPPRTVDPLAAELGLTDLPSFDAPPLAADGPTAAPEDEVLRRLFPDAYAAQDPQASADFRRFTERGLRERKAAAARGLLESLEPVLGQGGRVQLDGDGARTWLAALNDIRLALGTRLGVRDDTDDPYADLAEDDPARWAWAVYDFTTHLQETLVRSLL</sequence>
<gene>
    <name evidence="1" type="ORF">BJ968_003118</name>
</gene>
<dbReference type="RefSeq" id="WP_179753406.1">
    <property type="nucleotide sequence ID" value="NZ_BAAAGN010000016.1"/>
</dbReference>
<accession>A0A7Y9DN45</accession>
<dbReference type="EMBL" id="JACCBB010000001">
    <property type="protein sequence ID" value="NYD23578.1"/>
    <property type="molecule type" value="Genomic_DNA"/>
</dbReference>
<keyword evidence="2" id="KW-1185">Reference proteome</keyword>
<proteinExistence type="predicted"/>
<evidence type="ECO:0000313" key="2">
    <source>
        <dbReference type="Proteomes" id="UP000521922"/>
    </source>
</evidence>
<dbReference type="InterPro" id="IPR018561">
    <property type="entry name" value="AosR"/>
</dbReference>